<name>A0A109BL08_HYPSL</name>
<feature type="region of interest" description="Disordered" evidence="1">
    <location>
        <begin position="42"/>
        <end position="72"/>
    </location>
</feature>
<dbReference type="STRING" id="121290.APY04_0823"/>
<sequence>MIVMGHWPQIAQAYRDLGVEVEERPAFAANLKRAVVDLPIPPQSVTQAVDKPQLDHDGDGKPGGSVAPEQTDDLKALRVEYQEALGKRAFAGWTADELREKIAAVRSEA</sequence>
<keyword evidence="3" id="KW-1185">Reference proteome</keyword>
<dbReference type="AlphaFoldDB" id="A0A109BL08"/>
<reference evidence="2 3" key="1">
    <citation type="submission" date="2015-10" db="EMBL/GenBank/DDBJ databases">
        <title>Transcriptomic analysis of a linuron degrading triple-species bacterial consortium.</title>
        <authorList>
            <person name="Albers P."/>
        </authorList>
    </citation>
    <scope>NUCLEOTIDE SEQUENCE [LARGE SCALE GENOMIC DNA]</scope>
    <source>
        <strain evidence="2 3">WDL6</strain>
    </source>
</reference>
<comment type="caution">
    <text evidence="2">The sequence shown here is derived from an EMBL/GenBank/DDBJ whole genome shotgun (WGS) entry which is preliminary data.</text>
</comment>
<protein>
    <submittedName>
        <fullName evidence="2">Uncharacterized protein</fullName>
    </submittedName>
</protein>
<evidence type="ECO:0000313" key="2">
    <source>
        <dbReference type="EMBL" id="KWT70762.1"/>
    </source>
</evidence>
<dbReference type="Proteomes" id="UP000059074">
    <property type="component" value="Unassembled WGS sequence"/>
</dbReference>
<evidence type="ECO:0000256" key="1">
    <source>
        <dbReference type="SAM" id="MobiDB-lite"/>
    </source>
</evidence>
<gene>
    <name evidence="2" type="ORF">APY04_0823</name>
</gene>
<dbReference type="PATRIC" id="fig|121290.4.peg.3519"/>
<evidence type="ECO:0000313" key="3">
    <source>
        <dbReference type="Proteomes" id="UP000059074"/>
    </source>
</evidence>
<organism evidence="2 3">
    <name type="scientific">Hyphomicrobium sulfonivorans</name>
    <dbReference type="NCBI Taxonomy" id="121290"/>
    <lineage>
        <taxon>Bacteria</taxon>
        <taxon>Pseudomonadati</taxon>
        <taxon>Pseudomonadota</taxon>
        <taxon>Alphaproteobacteria</taxon>
        <taxon>Hyphomicrobiales</taxon>
        <taxon>Hyphomicrobiaceae</taxon>
        <taxon>Hyphomicrobium</taxon>
    </lineage>
</organism>
<dbReference type="EMBL" id="LMTR01000028">
    <property type="protein sequence ID" value="KWT70762.1"/>
    <property type="molecule type" value="Genomic_DNA"/>
</dbReference>
<proteinExistence type="predicted"/>
<accession>A0A109BL08</accession>